<evidence type="ECO:0000256" key="1">
    <source>
        <dbReference type="SAM" id="Phobius"/>
    </source>
</evidence>
<keyword evidence="1" id="KW-1133">Transmembrane helix</keyword>
<keyword evidence="3" id="KW-1185">Reference proteome</keyword>
<dbReference type="AlphaFoldDB" id="A0A1I6KBS5"/>
<protein>
    <submittedName>
        <fullName evidence="2">Uncharacterized protein</fullName>
    </submittedName>
</protein>
<keyword evidence="1" id="KW-0812">Transmembrane</keyword>
<evidence type="ECO:0000313" key="3">
    <source>
        <dbReference type="Proteomes" id="UP000199062"/>
    </source>
</evidence>
<proteinExistence type="predicted"/>
<reference evidence="2 3" key="1">
    <citation type="submission" date="2016-10" db="EMBL/GenBank/DDBJ databases">
        <authorList>
            <person name="de Groot N.N."/>
        </authorList>
    </citation>
    <scope>NUCLEOTIDE SEQUENCE [LARGE SCALE GENOMIC DNA]</scope>
    <source>
        <strain evidence="2 3">CGMCC 1.10457</strain>
    </source>
</reference>
<evidence type="ECO:0000313" key="2">
    <source>
        <dbReference type="EMBL" id="SFR88646.1"/>
    </source>
</evidence>
<gene>
    <name evidence="2" type="ORF">SAMN05216559_0516</name>
</gene>
<name>A0A1I6KBS5_9EURY</name>
<organism evidence="2 3">
    <name type="scientific">Halomicrobium zhouii</name>
    <dbReference type="NCBI Taxonomy" id="767519"/>
    <lineage>
        <taxon>Archaea</taxon>
        <taxon>Methanobacteriati</taxon>
        <taxon>Methanobacteriota</taxon>
        <taxon>Stenosarchaea group</taxon>
        <taxon>Halobacteria</taxon>
        <taxon>Halobacteriales</taxon>
        <taxon>Haloarculaceae</taxon>
        <taxon>Halomicrobium</taxon>
    </lineage>
</organism>
<sequence length="60" mass="6537">MEALRQLRDLVAVVVVIAVAVMSQSLLLGIVALLLLRILDVLIDIRNSLDERPVRESAGS</sequence>
<keyword evidence="1" id="KW-0472">Membrane</keyword>
<feature type="transmembrane region" description="Helical" evidence="1">
    <location>
        <begin position="12"/>
        <end position="36"/>
    </location>
</feature>
<dbReference type="RefSeq" id="WP_089813585.1">
    <property type="nucleotide sequence ID" value="NZ_FOZK01000001.1"/>
</dbReference>
<dbReference type="Proteomes" id="UP000199062">
    <property type="component" value="Unassembled WGS sequence"/>
</dbReference>
<accession>A0A1I6KBS5</accession>
<dbReference type="EMBL" id="FOZK01000001">
    <property type="protein sequence ID" value="SFR88646.1"/>
    <property type="molecule type" value="Genomic_DNA"/>
</dbReference>